<accession>A0ABV2CXV5</accession>
<proteinExistence type="predicted"/>
<sequence length="421" mass="46221">MGAVAAAGAAAHAQDVSASPVAGTQFDRGRSIAVSQRVQPGYEEVGTRLDGFIVYPRLTVQASFDDNVRASSSSGGDQSDVAFSLAPALRAISQWRRHELGLSASANVTRFASLKTENAETFAVRGEGRYDAGDEIKLYGYAGYRRDVERRTAPGALRGTRRPARFNTATAGAQLTWQNNRLRVSGSGSAARINYADVTTVEGRVIDSRELSRTRYETSVRADYAITPNIAVLLSGTLGKVDFDETAQAVAPDRSARKAELLGGVSFEFTDLLRGEFALGYIDLRFRNPAIRGFSGFGGRAELEYFPTRLTTARIDASRTLQDAGNPLAPSYQRSHIGLRVDHELYRHVLVSAFGNYEDDRFQLPRRTERRWHGGVSGQYLVSRHATLFARYDYLHVTTRPSEFGRQLTDNVISVGVLLKP</sequence>
<dbReference type="Pfam" id="PF10082">
    <property type="entry name" value="BBP2_2"/>
    <property type="match status" value="1"/>
</dbReference>
<reference evidence="1 2" key="1">
    <citation type="submission" date="2024-07" db="EMBL/GenBank/DDBJ databases">
        <title>Novosphingobium kalidii RD2P27.</title>
        <authorList>
            <person name="Sun J.-Q."/>
        </authorList>
    </citation>
    <scope>NUCLEOTIDE SEQUENCE [LARGE SCALE GENOMIC DNA]</scope>
    <source>
        <strain evidence="1 2">RD2P27</strain>
    </source>
</reference>
<name>A0ABV2CXV5_9SPHN</name>
<evidence type="ECO:0000313" key="1">
    <source>
        <dbReference type="EMBL" id="MET1754408.1"/>
    </source>
</evidence>
<dbReference type="SUPFAM" id="SSF56935">
    <property type="entry name" value="Porins"/>
    <property type="match status" value="1"/>
</dbReference>
<dbReference type="EMBL" id="JBEWLY010000007">
    <property type="protein sequence ID" value="MET1754408.1"/>
    <property type="molecule type" value="Genomic_DNA"/>
</dbReference>
<comment type="caution">
    <text evidence="1">The sequence shown here is derived from an EMBL/GenBank/DDBJ whole genome shotgun (WGS) entry which is preliminary data.</text>
</comment>
<dbReference type="RefSeq" id="WP_353982811.1">
    <property type="nucleotide sequence ID" value="NZ_JBEWLY010000007.1"/>
</dbReference>
<evidence type="ECO:0000313" key="2">
    <source>
        <dbReference type="Proteomes" id="UP001548713"/>
    </source>
</evidence>
<organism evidence="1 2">
    <name type="scientific">Novosphingobium kalidii</name>
    <dbReference type="NCBI Taxonomy" id="3230299"/>
    <lineage>
        <taxon>Bacteria</taxon>
        <taxon>Pseudomonadati</taxon>
        <taxon>Pseudomonadota</taxon>
        <taxon>Alphaproteobacteria</taxon>
        <taxon>Sphingomonadales</taxon>
        <taxon>Sphingomonadaceae</taxon>
        <taxon>Novosphingobium</taxon>
    </lineage>
</organism>
<gene>
    <name evidence="1" type="ORF">ABVV53_02850</name>
</gene>
<dbReference type="Proteomes" id="UP001548713">
    <property type="component" value="Unassembled WGS sequence"/>
</dbReference>
<dbReference type="InterPro" id="IPR018759">
    <property type="entry name" value="BBP2_2"/>
</dbReference>
<protein>
    <submittedName>
        <fullName evidence="1">Outer membrane beta-barrel protein</fullName>
    </submittedName>
</protein>
<keyword evidence="2" id="KW-1185">Reference proteome</keyword>